<evidence type="ECO:0008006" key="3">
    <source>
        <dbReference type="Google" id="ProtNLM"/>
    </source>
</evidence>
<comment type="caution">
    <text evidence="1">The sequence shown here is derived from an EMBL/GenBank/DDBJ whole genome shotgun (WGS) entry which is preliminary data.</text>
</comment>
<evidence type="ECO:0000313" key="1">
    <source>
        <dbReference type="EMBL" id="SDW57973.1"/>
    </source>
</evidence>
<proteinExistence type="predicted"/>
<organism evidence="1 2">
    <name type="scientific">Hydrobacter penzbergensis</name>
    <dbReference type="NCBI Taxonomy" id="1235997"/>
    <lineage>
        <taxon>Bacteria</taxon>
        <taxon>Pseudomonadati</taxon>
        <taxon>Bacteroidota</taxon>
        <taxon>Chitinophagia</taxon>
        <taxon>Chitinophagales</taxon>
        <taxon>Chitinophagaceae</taxon>
        <taxon>Hydrobacter</taxon>
    </lineage>
</organism>
<dbReference type="RefSeq" id="WP_139173844.1">
    <property type="nucleotide sequence ID" value="NZ_FNNO01000004.1"/>
</dbReference>
<dbReference type="Proteomes" id="UP000198711">
    <property type="component" value="Unassembled WGS sequence"/>
</dbReference>
<keyword evidence="2" id="KW-1185">Reference proteome</keyword>
<sequence>MYEEGFHFFKKVKKYHMTIIVNLFKKQFLLPVFVLIISVCKSQVENRNLFPTPNAASLGMYGQVPVDYFTGLPQIDMPIYKFKSGSISIPVHLSYHAGGIKPADHASWVGQGWTLQAGGAITRIINDLPDEWINMALAYLEASSYPDVPSSINANKNGFFYNYGILGDNYWSSTTLNTDYQLLYPATQAISSSQDNAYKHRKDKAPDEFAFNFLGMSGSLFMGQDGLWKMKSKQGLNFKVDYVTGPYLIQDPNCTFSGSTIYNCLTRFILTGNDGTKYYFGADTISNIHATQRRYGTSSGSFVQDWGLGNKNFLTGDSTAIEFTRINPGGGDALKGRDGGTVPMTWYLTKIKSPTGDSVTFKYTRDGYQIINNPGGSQYQYTCNNCYQTSGGGGSTTGADDQLSILDGVSLASINGTNGSLNFSKSKANILDYTLVGLSLPQATLNLFCAYGYELFNGTMPTCASSEVASKRSTFMKLDSINVISNSKNLESFYFRYTENANNRLFLDSLMVKGSDNISVAATRFAYNNKAALAGIPYETVKIDHWGYYNGVNPLCSYFSSPSSCSGTFNWQNLLNPAITNYYNSRTPNQDSMQLGILTSIIYPTGGNTQFIWEPNTYSKTLTQNVSGTSFSVTPTDQNNTYIAAGVRIKQINSSAGFNAPVLTKNYLYYRDYIHRSFLSSGVLNGAAPNYIDNYSQTGQFSYTIWTSYNRTPMHLTNGSLLTYTDVIEQNNDGSMKEYIYSNHDNGYSDRVPVSSEFYKYSNFNFQDYQSSSTELERGLLLQENTYNQGSALLLKKSYQYNNNPNRFTGAVRRYLNVNKFALAGSLYSPIQGFFPGGTIYQGAEMYALEIYTHYPFLQSDTTVQYDQNGLNPLTTINSYTYDTYRNRKTTTTYSSKGETLLSTINYCNDSITGLSPIAQQGKSIMMSTGMSAIPLETIVTRNNNPMKYNRIDYKSYPVLNPFPVPGSSYEANGSGSTEQKAQYINYTNRGNILEYIDRNGIPVSFDWGYNKEYPIVKAINVANTLHDSVYTYNTSIAAASPSSAIGVSVSSFSSSVTFTQSQAGTITISVPASPPGAQVNTTFTLSGASSQSGSLCTAGGGTNCSTTPSSITYNNMPAGVYTLSFSCSTTFQSYSFSYYINYSYIGVAVGTVSTGIKEFFYEGFEESSLANILSDLPHTGKYYLNANYTTSYAPPNARSYIIQWWNFANGKWNLNQQAYTNGMVLTGPVDDIRIFPVDAQMNTYTYEPMKGISSMWDANNKISYYEYDAVNRLSIIRDQDKNIIKRFNYQYQAPNN</sequence>
<name>A0A8X8IFW8_9BACT</name>
<gene>
    <name evidence="1" type="ORF">SAMN05444410_1046</name>
</gene>
<dbReference type="EMBL" id="FNNO01000004">
    <property type="protein sequence ID" value="SDW57973.1"/>
    <property type="molecule type" value="Genomic_DNA"/>
</dbReference>
<accession>A0A8X8IFW8</accession>
<evidence type="ECO:0000313" key="2">
    <source>
        <dbReference type="Proteomes" id="UP000198711"/>
    </source>
</evidence>
<reference evidence="1 2" key="1">
    <citation type="submission" date="2016-10" db="EMBL/GenBank/DDBJ databases">
        <authorList>
            <person name="Varghese N."/>
            <person name="Submissions S."/>
        </authorList>
    </citation>
    <scope>NUCLEOTIDE SEQUENCE [LARGE SCALE GENOMIC DNA]</scope>
    <source>
        <strain evidence="1 2">DSM 25353</strain>
    </source>
</reference>
<protein>
    <recommendedName>
        <fullName evidence="3">YD repeat-containing protein</fullName>
    </recommendedName>
</protein>